<name>A0ABR9J6N4_9MICC</name>
<feature type="binding site" evidence="7">
    <location>
        <position position="218"/>
    </location>
    <ligand>
        <name>substrate</name>
    </ligand>
</feature>
<feature type="binding site" evidence="7">
    <location>
        <position position="182"/>
    </location>
    <ligand>
        <name>S-adenosyl-L-methionine</name>
        <dbReference type="ChEBI" id="CHEBI:59789"/>
    </ligand>
</feature>
<dbReference type="GO" id="GO:0008176">
    <property type="term" value="F:tRNA (guanine(46)-N7)-methyltransferase activity"/>
    <property type="evidence" value="ECO:0007669"/>
    <property type="project" value="UniProtKB-EC"/>
</dbReference>
<evidence type="ECO:0000256" key="6">
    <source>
        <dbReference type="ARBA" id="ARBA00022694"/>
    </source>
</evidence>
<feature type="binding site" evidence="7">
    <location>
        <position position="132"/>
    </location>
    <ligand>
        <name>S-adenosyl-L-methionine</name>
        <dbReference type="ChEBI" id="CHEBI:59789"/>
    </ligand>
</feature>
<evidence type="ECO:0000256" key="5">
    <source>
        <dbReference type="ARBA" id="ARBA00022691"/>
    </source>
</evidence>
<dbReference type="PROSITE" id="PS51625">
    <property type="entry name" value="SAM_MT_TRMB"/>
    <property type="match status" value="1"/>
</dbReference>
<feature type="region of interest" description="Interaction with RNA" evidence="7">
    <location>
        <begin position="188"/>
        <end position="193"/>
    </location>
</feature>
<evidence type="ECO:0000256" key="7">
    <source>
        <dbReference type="HAMAP-Rule" id="MF_01057"/>
    </source>
</evidence>
<feature type="binding site" evidence="7">
    <location>
        <position position="186"/>
    </location>
    <ligand>
        <name>substrate</name>
    </ligand>
</feature>
<dbReference type="Gene3D" id="3.40.50.150">
    <property type="entry name" value="Vaccinia Virus protein VP39"/>
    <property type="match status" value="1"/>
</dbReference>
<protein>
    <recommendedName>
        <fullName evidence="7">tRNA (guanine-N(7)-)-methyltransferase</fullName>
        <ecNumber evidence="7">2.1.1.33</ecNumber>
    </recommendedName>
    <alternativeName>
        <fullName evidence="7">tRNA (guanine(46)-N(7))-methyltransferase</fullName>
    </alternativeName>
    <alternativeName>
        <fullName evidence="7">tRNA(m7G46)-methyltransferase</fullName>
    </alternativeName>
</protein>
<keyword evidence="5 7" id="KW-0949">S-adenosyl-L-methionine</keyword>
<dbReference type="PANTHER" id="PTHR23417:SF14">
    <property type="entry name" value="PENTACOTRIPEPTIDE-REPEAT REGION OF PRORP DOMAIN-CONTAINING PROTEIN"/>
    <property type="match status" value="1"/>
</dbReference>
<feature type="binding site" evidence="7">
    <location>
        <position position="159"/>
    </location>
    <ligand>
        <name>S-adenosyl-L-methionine</name>
        <dbReference type="ChEBI" id="CHEBI:59789"/>
    </ligand>
</feature>
<feature type="region of interest" description="Disordered" evidence="8">
    <location>
        <begin position="1"/>
        <end position="43"/>
    </location>
</feature>
<evidence type="ECO:0000256" key="1">
    <source>
        <dbReference type="ARBA" id="ARBA00000142"/>
    </source>
</evidence>
<dbReference type="InterPro" id="IPR029063">
    <property type="entry name" value="SAM-dependent_MTases_sf"/>
</dbReference>
<dbReference type="SUPFAM" id="SSF53335">
    <property type="entry name" value="S-adenosyl-L-methionine-dependent methyltransferases"/>
    <property type="match status" value="1"/>
</dbReference>
<evidence type="ECO:0000313" key="9">
    <source>
        <dbReference type="EMBL" id="MBE1514644.1"/>
    </source>
</evidence>
<evidence type="ECO:0000256" key="8">
    <source>
        <dbReference type="SAM" id="MobiDB-lite"/>
    </source>
</evidence>
<dbReference type="PANTHER" id="PTHR23417">
    <property type="entry name" value="3-DEOXY-D-MANNO-OCTULOSONIC-ACID TRANSFERASE/TRNA GUANINE-N 7 - -METHYLTRANSFERASE"/>
    <property type="match status" value="1"/>
</dbReference>
<accession>A0ABR9J6N4</accession>
<sequence>MTSQPEPSQPDTSAPETSQSDAAAPDASAPDASAPASAAAPRLPMRRPLSFVRRSNRLKPSYQRTWDAALGDELLDIPHGERDTSVAEGFRIDWAAEFGRSAPIIVEIGSGSGEAVAHAAAANPETDFLAIEVYKPGAAQLVSRLRREGLRNVRVAVANAPEVLDQLFSPGEVAEVWIFFPDPWHKKKHNKRRLIDAGFLEKIARVLPEGGVFRLATDWSGYAVQMREVLSASPQFSNPHAGERAGEDSSLTQVRLYDLDAQSMGKEPQPLSLEEARDDDGGWAPRFSGRAQTDFETKALNVGRKIFDLTFIRRSAENL</sequence>
<evidence type="ECO:0000313" key="10">
    <source>
        <dbReference type="Proteomes" id="UP000636579"/>
    </source>
</evidence>
<keyword evidence="10" id="KW-1185">Reference proteome</keyword>
<keyword evidence="3 7" id="KW-0489">Methyltransferase</keyword>
<feature type="binding site" evidence="7">
    <location>
        <begin position="293"/>
        <end position="296"/>
    </location>
    <ligand>
        <name>substrate</name>
    </ligand>
</feature>
<dbReference type="NCBIfam" id="TIGR00091">
    <property type="entry name" value="tRNA (guanosine(46)-N7)-methyltransferase TrmB"/>
    <property type="match status" value="1"/>
</dbReference>
<gene>
    <name evidence="7" type="primary">trmB</name>
    <name evidence="9" type="ORF">H4W26_001399</name>
</gene>
<comment type="function">
    <text evidence="2 7">Catalyzes the formation of N(7)-methylguanine at position 46 (m7G46) in tRNA.</text>
</comment>
<comment type="caution">
    <text evidence="9">The sequence shown here is derived from an EMBL/GenBank/DDBJ whole genome shotgun (WGS) entry which is preliminary data.</text>
</comment>
<reference evidence="9 10" key="1">
    <citation type="submission" date="2020-10" db="EMBL/GenBank/DDBJ databases">
        <title>Sequencing the genomes of 1000 actinobacteria strains.</title>
        <authorList>
            <person name="Klenk H.-P."/>
        </authorList>
    </citation>
    <scope>NUCLEOTIDE SEQUENCE [LARGE SCALE GENOMIC DNA]</scope>
    <source>
        <strain evidence="9 10">DSM 15474</strain>
    </source>
</reference>
<dbReference type="InterPro" id="IPR055361">
    <property type="entry name" value="tRNA_methyltr_TrmB_bact"/>
</dbReference>
<evidence type="ECO:0000256" key="2">
    <source>
        <dbReference type="ARBA" id="ARBA00003015"/>
    </source>
</evidence>
<keyword evidence="6 7" id="KW-0819">tRNA processing</keyword>
<dbReference type="RefSeq" id="WP_192591367.1">
    <property type="nucleotide sequence ID" value="NZ_JADBEE010000001.1"/>
</dbReference>
<evidence type="ECO:0000256" key="3">
    <source>
        <dbReference type="ARBA" id="ARBA00022603"/>
    </source>
</evidence>
<feature type="compositionally biased region" description="Polar residues" evidence="8">
    <location>
        <begin position="1"/>
        <end position="19"/>
    </location>
</feature>
<proteinExistence type="inferred from homology"/>
<organism evidence="9 10">
    <name type="scientific">Nesterenkonia halotolerans</name>
    <dbReference type="NCBI Taxonomy" id="225325"/>
    <lineage>
        <taxon>Bacteria</taxon>
        <taxon>Bacillati</taxon>
        <taxon>Actinomycetota</taxon>
        <taxon>Actinomycetes</taxon>
        <taxon>Micrococcales</taxon>
        <taxon>Micrococcaceae</taxon>
        <taxon>Nesterenkonia</taxon>
    </lineage>
</organism>
<dbReference type="HAMAP" id="MF_01057">
    <property type="entry name" value="tRNA_methyltr_TrmB"/>
    <property type="match status" value="1"/>
</dbReference>
<feature type="binding site" evidence="7">
    <location>
        <position position="107"/>
    </location>
    <ligand>
        <name>S-adenosyl-L-methionine</name>
        <dbReference type="ChEBI" id="CHEBI:59789"/>
    </ligand>
</feature>
<dbReference type="Proteomes" id="UP000636579">
    <property type="component" value="Unassembled WGS sequence"/>
</dbReference>
<dbReference type="Pfam" id="PF02390">
    <property type="entry name" value="Methyltransf_4"/>
    <property type="match status" value="1"/>
</dbReference>
<comment type="similarity">
    <text evidence="7">Belongs to the class I-like SAM-binding methyltransferase superfamily. TrmB family.</text>
</comment>
<dbReference type="CDD" id="cd02440">
    <property type="entry name" value="AdoMet_MTases"/>
    <property type="match status" value="1"/>
</dbReference>
<feature type="compositionally biased region" description="Low complexity" evidence="8">
    <location>
        <begin position="20"/>
        <end position="41"/>
    </location>
</feature>
<dbReference type="EC" id="2.1.1.33" evidence="7"/>
<comment type="pathway">
    <text evidence="7">tRNA modification; N(7)-methylguanine-tRNA biosynthesis.</text>
</comment>
<dbReference type="EMBL" id="JADBEE010000001">
    <property type="protein sequence ID" value="MBE1514644.1"/>
    <property type="molecule type" value="Genomic_DNA"/>
</dbReference>
<feature type="region of interest" description="Disordered" evidence="8">
    <location>
        <begin position="265"/>
        <end position="284"/>
    </location>
</feature>
<dbReference type="InterPro" id="IPR003358">
    <property type="entry name" value="tRNA_(Gua-N-7)_MeTrfase_Trmb"/>
</dbReference>
<comment type="catalytic activity">
    <reaction evidence="1 7">
        <text>guanosine(46) in tRNA + S-adenosyl-L-methionine = N(7)-methylguanosine(46) in tRNA + S-adenosyl-L-homocysteine</text>
        <dbReference type="Rhea" id="RHEA:42708"/>
        <dbReference type="Rhea" id="RHEA-COMP:10188"/>
        <dbReference type="Rhea" id="RHEA-COMP:10189"/>
        <dbReference type="ChEBI" id="CHEBI:57856"/>
        <dbReference type="ChEBI" id="CHEBI:59789"/>
        <dbReference type="ChEBI" id="CHEBI:74269"/>
        <dbReference type="ChEBI" id="CHEBI:74480"/>
        <dbReference type="EC" id="2.1.1.33"/>
    </reaction>
</comment>
<keyword evidence="4 7" id="KW-0808">Transferase</keyword>
<evidence type="ECO:0000256" key="4">
    <source>
        <dbReference type="ARBA" id="ARBA00022679"/>
    </source>
</evidence>